<accession>A0A4V3C4D1</accession>
<comment type="similarity">
    <text evidence="1 5">Belongs to the universal ribosomal protein uL29 family.</text>
</comment>
<evidence type="ECO:0000256" key="4">
    <source>
        <dbReference type="ARBA" id="ARBA00035204"/>
    </source>
</evidence>
<dbReference type="HAMAP" id="MF_00374">
    <property type="entry name" value="Ribosomal_uL29"/>
    <property type="match status" value="1"/>
</dbReference>
<comment type="caution">
    <text evidence="7">The sequence shown here is derived from an EMBL/GenBank/DDBJ whole genome shotgun (WGS) entry which is preliminary data.</text>
</comment>
<keyword evidence="6" id="KW-0175">Coiled coil</keyword>
<evidence type="ECO:0000256" key="3">
    <source>
        <dbReference type="ARBA" id="ARBA00023274"/>
    </source>
</evidence>
<dbReference type="Gene3D" id="1.10.287.310">
    <property type="match status" value="1"/>
</dbReference>
<keyword evidence="3 5" id="KW-0687">Ribonucleoprotein</keyword>
<feature type="coiled-coil region" evidence="6">
    <location>
        <begin position="55"/>
        <end position="107"/>
    </location>
</feature>
<dbReference type="Pfam" id="PF00831">
    <property type="entry name" value="Ribosomal_L29"/>
    <property type="match status" value="1"/>
</dbReference>
<evidence type="ECO:0000256" key="6">
    <source>
        <dbReference type="SAM" id="Coils"/>
    </source>
</evidence>
<dbReference type="InterPro" id="IPR001854">
    <property type="entry name" value="Ribosomal_uL29"/>
</dbReference>
<dbReference type="GO" id="GO:0003735">
    <property type="term" value="F:structural constituent of ribosome"/>
    <property type="evidence" value="ECO:0007669"/>
    <property type="project" value="InterPro"/>
</dbReference>
<gene>
    <name evidence="5" type="primary">rpmC</name>
    <name evidence="7" type="ORF">BC659_3020</name>
</gene>
<dbReference type="GO" id="GO:0006412">
    <property type="term" value="P:translation"/>
    <property type="evidence" value="ECO:0007669"/>
    <property type="project" value="UniProtKB-UniRule"/>
</dbReference>
<proteinExistence type="inferred from homology"/>
<keyword evidence="2 5" id="KW-0689">Ribosomal protein</keyword>
<dbReference type="CDD" id="cd00427">
    <property type="entry name" value="Ribosomal_L29_HIP"/>
    <property type="match status" value="1"/>
</dbReference>
<dbReference type="SUPFAM" id="SSF46561">
    <property type="entry name" value="Ribosomal protein L29 (L29p)"/>
    <property type="match status" value="1"/>
</dbReference>
<dbReference type="InterPro" id="IPR036049">
    <property type="entry name" value="Ribosomal_uL29_sf"/>
</dbReference>
<name>A0A4V3C4D1_9BACT</name>
<dbReference type="NCBIfam" id="TIGR00012">
    <property type="entry name" value="L29"/>
    <property type="match status" value="1"/>
</dbReference>
<sequence>MRQFDMPKADENVFRLLNRESNFQISKFSNFQIFKLTKMANKKVEFNKGLKDMNAADLKARIQEDQLRLKKLEFAHAISPLENPMTVRGLRRDIARLKTELKKKELGI</sequence>
<protein>
    <recommendedName>
        <fullName evidence="4 5">Large ribosomal subunit protein uL29</fullName>
    </recommendedName>
</protein>
<keyword evidence="8" id="KW-1185">Reference proteome</keyword>
<evidence type="ECO:0000313" key="7">
    <source>
        <dbReference type="EMBL" id="TDO25478.1"/>
    </source>
</evidence>
<dbReference type="GO" id="GO:0005840">
    <property type="term" value="C:ribosome"/>
    <property type="evidence" value="ECO:0007669"/>
    <property type="project" value="UniProtKB-KW"/>
</dbReference>
<dbReference type="GO" id="GO:1990904">
    <property type="term" value="C:ribonucleoprotein complex"/>
    <property type="evidence" value="ECO:0007669"/>
    <property type="project" value="UniProtKB-KW"/>
</dbReference>
<dbReference type="PROSITE" id="PS00579">
    <property type="entry name" value="RIBOSOMAL_L29"/>
    <property type="match status" value="1"/>
</dbReference>
<organism evidence="7 8">
    <name type="scientific">Sediminibacterium goheungense</name>
    <dbReference type="NCBI Taxonomy" id="1086393"/>
    <lineage>
        <taxon>Bacteria</taxon>
        <taxon>Pseudomonadati</taxon>
        <taxon>Bacteroidota</taxon>
        <taxon>Chitinophagia</taxon>
        <taxon>Chitinophagales</taxon>
        <taxon>Chitinophagaceae</taxon>
        <taxon>Sediminibacterium</taxon>
    </lineage>
</organism>
<evidence type="ECO:0000256" key="2">
    <source>
        <dbReference type="ARBA" id="ARBA00022980"/>
    </source>
</evidence>
<evidence type="ECO:0000313" key="8">
    <source>
        <dbReference type="Proteomes" id="UP000295741"/>
    </source>
</evidence>
<dbReference type="Proteomes" id="UP000295741">
    <property type="component" value="Unassembled WGS sequence"/>
</dbReference>
<dbReference type="InterPro" id="IPR018254">
    <property type="entry name" value="Ribosomal_uL29_CS"/>
</dbReference>
<reference evidence="7 8" key="1">
    <citation type="submission" date="2019-03" db="EMBL/GenBank/DDBJ databases">
        <title>Genomic Encyclopedia of Archaeal and Bacterial Type Strains, Phase II (KMG-II): from individual species to whole genera.</title>
        <authorList>
            <person name="Goeker M."/>
        </authorList>
    </citation>
    <scope>NUCLEOTIDE SEQUENCE [LARGE SCALE GENOMIC DNA]</scope>
    <source>
        <strain evidence="7 8">DSM 28323</strain>
    </source>
</reference>
<evidence type="ECO:0000256" key="1">
    <source>
        <dbReference type="ARBA" id="ARBA00009254"/>
    </source>
</evidence>
<evidence type="ECO:0000256" key="5">
    <source>
        <dbReference type="HAMAP-Rule" id="MF_00374"/>
    </source>
</evidence>
<dbReference type="EMBL" id="SNWP01000013">
    <property type="protein sequence ID" value="TDO25478.1"/>
    <property type="molecule type" value="Genomic_DNA"/>
</dbReference>
<dbReference type="AlphaFoldDB" id="A0A4V3C4D1"/>